<name>A0A4Y2KRK5_ARAVE</name>
<proteinExistence type="predicted"/>
<evidence type="ECO:0000313" key="1">
    <source>
        <dbReference type="EMBL" id="GBN05214.1"/>
    </source>
</evidence>
<sequence length="110" mass="12638">MLRPLNSYSSPIWGTAAKTLGKELEILQNKTARRIGNTPSFLRKKDIQKDIQQKSAKDYHKKHFKNFFEKLEINDNSSFRETAECSQNNPKTIRIIATNPSKANCRNTLA</sequence>
<reference evidence="1 2" key="1">
    <citation type="journal article" date="2019" name="Sci. Rep.">
        <title>Orb-weaving spider Araneus ventricosus genome elucidates the spidroin gene catalogue.</title>
        <authorList>
            <person name="Kono N."/>
            <person name="Nakamura H."/>
            <person name="Ohtoshi R."/>
            <person name="Moran D.A.P."/>
            <person name="Shinohara A."/>
            <person name="Yoshida Y."/>
            <person name="Fujiwara M."/>
            <person name="Mori M."/>
            <person name="Tomita M."/>
            <person name="Arakawa K."/>
        </authorList>
    </citation>
    <scope>NUCLEOTIDE SEQUENCE [LARGE SCALE GENOMIC DNA]</scope>
</reference>
<organism evidence="1 2">
    <name type="scientific">Araneus ventricosus</name>
    <name type="common">Orbweaver spider</name>
    <name type="synonym">Epeira ventricosa</name>
    <dbReference type="NCBI Taxonomy" id="182803"/>
    <lineage>
        <taxon>Eukaryota</taxon>
        <taxon>Metazoa</taxon>
        <taxon>Ecdysozoa</taxon>
        <taxon>Arthropoda</taxon>
        <taxon>Chelicerata</taxon>
        <taxon>Arachnida</taxon>
        <taxon>Araneae</taxon>
        <taxon>Araneomorphae</taxon>
        <taxon>Entelegynae</taxon>
        <taxon>Araneoidea</taxon>
        <taxon>Araneidae</taxon>
        <taxon>Araneus</taxon>
    </lineage>
</organism>
<keyword evidence="2" id="KW-1185">Reference proteome</keyword>
<dbReference type="OrthoDB" id="412981at2759"/>
<gene>
    <name evidence="1" type="ORF">AVEN_135322_1</name>
</gene>
<protein>
    <submittedName>
        <fullName evidence="1">Uncharacterized protein</fullName>
    </submittedName>
</protein>
<dbReference type="AlphaFoldDB" id="A0A4Y2KRK5"/>
<evidence type="ECO:0000313" key="2">
    <source>
        <dbReference type="Proteomes" id="UP000499080"/>
    </source>
</evidence>
<dbReference type="EMBL" id="BGPR01004950">
    <property type="protein sequence ID" value="GBN05214.1"/>
    <property type="molecule type" value="Genomic_DNA"/>
</dbReference>
<dbReference type="Proteomes" id="UP000499080">
    <property type="component" value="Unassembled WGS sequence"/>
</dbReference>
<comment type="caution">
    <text evidence="1">The sequence shown here is derived from an EMBL/GenBank/DDBJ whole genome shotgun (WGS) entry which is preliminary data.</text>
</comment>
<accession>A0A4Y2KRK5</accession>